<dbReference type="Proteomes" id="UP000678393">
    <property type="component" value="Unassembled WGS sequence"/>
</dbReference>
<dbReference type="InterPro" id="IPR001314">
    <property type="entry name" value="Peptidase_S1A"/>
</dbReference>
<dbReference type="AlphaFoldDB" id="A0A8S3ZNT9"/>
<evidence type="ECO:0000259" key="2">
    <source>
        <dbReference type="PROSITE" id="PS50240"/>
    </source>
</evidence>
<comment type="caution">
    <text evidence="3">The sequence shown here is derived from an EMBL/GenBank/DDBJ whole genome shotgun (WGS) entry which is preliminary data.</text>
</comment>
<sequence>VQLCGRKPTLISKRRALNEGFNDVGDSDPLDKIIGGSYATYGEIPWQVNIYANGTHRCGGAIINAFWVLTTAMCVFPRYTGTITLVLGDHLMSRDEQGQQTFQVEHVYIHDGFAETFHNDTALLKIAPINGNGIQFNDYVQPVCLPETGELPAINASLTLSGWGETETYSIRSSDVLKKMVVPFVDYAECSRIFNDSHGTQGLLCAGRPGGSSDICLTDMGGPATFKSGDVNILAGLILASSISCTAPAYTIILTSVEEHLSWIRLNIQDHSNGTAGVIPGRTG</sequence>
<name>A0A8S3ZNT9_9EUPU</name>
<dbReference type="Gene3D" id="2.40.10.10">
    <property type="entry name" value="Trypsin-like serine proteases"/>
    <property type="match status" value="1"/>
</dbReference>
<dbReference type="SUPFAM" id="SSF50494">
    <property type="entry name" value="Trypsin-like serine proteases"/>
    <property type="match status" value="1"/>
</dbReference>
<dbReference type="InterPro" id="IPR009003">
    <property type="entry name" value="Peptidase_S1_PA"/>
</dbReference>
<dbReference type="GO" id="GO:0006508">
    <property type="term" value="P:proteolysis"/>
    <property type="evidence" value="ECO:0007669"/>
    <property type="project" value="InterPro"/>
</dbReference>
<dbReference type="GO" id="GO:0004252">
    <property type="term" value="F:serine-type endopeptidase activity"/>
    <property type="evidence" value="ECO:0007669"/>
    <property type="project" value="InterPro"/>
</dbReference>
<evidence type="ECO:0000313" key="3">
    <source>
        <dbReference type="EMBL" id="CAG5131294.1"/>
    </source>
</evidence>
<dbReference type="PANTHER" id="PTHR24252:SF7">
    <property type="entry name" value="HYALIN"/>
    <property type="match status" value="1"/>
</dbReference>
<dbReference type="Pfam" id="PF00089">
    <property type="entry name" value="Trypsin"/>
    <property type="match status" value="1"/>
</dbReference>
<dbReference type="SMART" id="SM00020">
    <property type="entry name" value="Tryp_SPc"/>
    <property type="match status" value="1"/>
</dbReference>
<keyword evidence="4" id="KW-1185">Reference proteome</keyword>
<reference evidence="3" key="1">
    <citation type="submission" date="2021-04" db="EMBL/GenBank/DDBJ databases">
        <authorList>
            <consortium name="Molecular Ecology Group"/>
        </authorList>
    </citation>
    <scope>NUCLEOTIDE SEQUENCE</scope>
</reference>
<gene>
    <name evidence="3" type="ORF">CUNI_LOCUS16852</name>
</gene>
<protein>
    <recommendedName>
        <fullName evidence="2">Peptidase S1 domain-containing protein</fullName>
    </recommendedName>
</protein>
<dbReference type="PROSITE" id="PS50240">
    <property type="entry name" value="TRYPSIN_DOM"/>
    <property type="match status" value="1"/>
</dbReference>
<feature type="domain" description="Peptidase S1" evidence="2">
    <location>
        <begin position="33"/>
        <end position="269"/>
    </location>
</feature>
<dbReference type="OrthoDB" id="8440449at2759"/>
<evidence type="ECO:0000313" key="4">
    <source>
        <dbReference type="Proteomes" id="UP000678393"/>
    </source>
</evidence>
<keyword evidence="1" id="KW-1015">Disulfide bond</keyword>
<accession>A0A8S3ZNT9</accession>
<feature type="non-terminal residue" evidence="3">
    <location>
        <position position="284"/>
    </location>
</feature>
<proteinExistence type="predicted"/>
<dbReference type="InterPro" id="IPR001254">
    <property type="entry name" value="Trypsin_dom"/>
</dbReference>
<dbReference type="PANTHER" id="PTHR24252">
    <property type="entry name" value="ACROSIN-RELATED"/>
    <property type="match status" value="1"/>
</dbReference>
<dbReference type="InterPro" id="IPR043504">
    <property type="entry name" value="Peptidase_S1_PA_chymotrypsin"/>
</dbReference>
<dbReference type="PRINTS" id="PR00722">
    <property type="entry name" value="CHYMOTRYPSIN"/>
</dbReference>
<organism evidence="3 4">
    <name type="scientific">Candidula unifasciata</name>
    <dbReference type="NCBI Taxonomy" id="100452"/>
    <lineage>
        <taxon>Eukaryota</taxon>
        <taxon>Metazoa</taxon>
        <taxon>Spiralia</taxon>
        <taxon>Lophotrochozoa</taxon>
        <taxon>Mollusca</taxon>
        <taxon>Gastropoda</taxon>
        <taxon>Heterobranchia</taxon>
        <taxon>Euthyneura</taxon>
        <taxon>Panpulmonata</taxon>
        <taxon>Eupulmonata</taxon>
        <taxon>Stylommatophora</taxon>
        <taxon>Helicina</taxon>
        <taxon>Helicoidea</taxon>
        <taxon>Geomitridae</taxon>
        <taxon>Candidula</taxon>
    </lineage>
</organism>
<dbReference type="CDD" id="cd00190">
    <property type="entry name" value="Tryp_SPc"/>
    <property type="match status" value="1"/>
</dbReference>
<dbReference type="EMBL" id="CAJHNH020004558">
    <property type="protein sequence ID" value="CAG5131294.1"/>
    <property type="molecule type" value="Genomic_DNA"/>
</dbReference>
<dbReference type="FunFam" id="2.40.10.10:FF:000068">
    <property type="entry name" value="transmembrane protease serine 2"/>
    <property type="match status" value="1"/>
</dbReference>
<evidence type="ECO:0000256" key="1">
    <source>
        <dbReference type="ARBA" id="ARBA00023157"/>
    </source>
</evidence>